<evidence type="ECO:0000256" key="6">
    <source>
        <dbReference type="ARBA" id="ARBA00022679"/>
    </source>
</evidence>
<evidence type="ECO:0000256" key="2">
    <source>
        <dbReference type="ARBA" id="ARBA00005189"/>
    </source>
</evidence>
<evidence type="ECO:0000256" key="10">
    <source>
        <dbReference type="ARBA" id="ARBA00048109"/>
    </source>
</evidence>
<dbReference type="NCBIfam" id="TIGR02946">
    <property type="entry name" value="acyl_WS_DGAT"/>
    <property type="match status" value="1"/>
</dbReference>
<dbReference type="EMBL" id="JBHRZH010000051">
    <property type="protein sequence ID" value="MFC3766326.1"/>
    <property type="molecule type" value="Genomic_DNA"/>
</dbReference>
<evidence type="ECO:0000256" key="5">
    <source>
        <dbReference type="ARBA" id="ARBA00022516"/>
    </source>
</evidence>
<protein>
    <recommendedName>
        <fullName evidence="4 11">Diacylglycerol O-acyltransferase</fullName>
        <ecNumber evidence="4 11">2.3.1.20</ecNumber>
    </recommendedName>
</protein>
<dbReference type="InterPro" id="IPR009721">
    <property type="entry name" value="O-acyltransferase_WSD1_C"/>
</dbReference>
<organism evidence="15 16">
    <name type="scientific">Tenggerimyces flavus</name>
    <dbReference type="NCBI Taxonomy" id="1708749"/>
    <lineage>
        <taxon>Bacteria</taxon>
        <taxon>Bacillati</taxon>
        <taxon>Actinomycetota</taxon>
        <taxon>Actinomycetes</taxon>
        <taxon>Propionibacteriales</taxon>
        <taxon>Nocardioidaceae</taxon>
        <taxon>Tenggerimyces</taxon>
    </lineage>
</organism>
<comment type="pathway">
    <text evidence="1 11">Glycerolipid metabolism; triacylglycerol biosynthesis.</text>
</comment>
<reference evidence="16" key="1">
    <citation type="journal article" date="2019" name="Int. J. Syst. Evol. Microbiol.">
        <title>The Global Catalogue of Microorganisms (GCM) 10K type strain sequencing project: providing services to taxonomists for standard genome sequencing and annotation.</title>
        <authorList>
            <consortium name="The Broad Institute Genomics Platform"/>
            <consortium name="The Broad Institute Genome Sequencing Center for Infectious Disease"/>
            <person name="Wu L."/>
            <person name="Ma J."/>
        </authorList>
    </citation>
    <scope>NUCLEOTIDE SEQUENCE [LARGE SCALE GENOMIC DNA]</scope>
    <source>
        <strain evidence="16">CGMCC 4.7241</strain>
    </source>
</reference>
<proteinExistence type="inferred from homology"/>
<dbReference type="RefSeq" id="WP_205117944.1">
    <property type="nucleotide sequence ID" value="NZ_JAFBCM010000001.1"/>
</dbReference>
<dbReference type="EC" id="2.3.1.20" evidence="4 11"/>
<keyword evidence="9 11" id="KW-0012">Acyltransferase</keyword>
<dbReference type="Pfam" id="PF03007">
    <property type="entry name" value="WS_DGAT_cat"/>
    <property type="match status" value="1"/>
</dbReference>
<evidence type="ECO:0000313" key="15">
    <source>
        <dbReference type="EMBL" id="MFC3766326.1"/>
    </source>
</evidence>
<comment type="caution">
    <text evidence="15">The sequence shown here is derived from an EMBL/GenBank/DDBJ whole genome shotgun (WGS) entry which is preliminary data.</text>
</comment>
<name>A0ABV7YNN0_9ACTN</name>
<evidence type="ECO:0000259" key="13">
    <source>
        <dbReference type="Pfam" id="PF03007"/>
    </source>
</evidence>
<evidence type="ECO:0000256" key="8">
    <source>
        <dbReference type="ARBA" id="ARBA00023098"/>
    </source>
</evidence>
<dbReference type="PANTHER" id="PTHR31650">
    <property type="entry name" value="O-ACYLTRANSFERASE (WSD1-LIKE) FAMILY PROTEIN"/>
    <property type="match status" value="1"/>
</dbReference>
<keyword evidence="16" id="KW-1185">Reference proteome</keyword>
<feature type="domain" description="O-acyltransferase WSD1 C-terminal" evidence="14">
    <location>
        <begin position="321"/>
        <end position="466"/>
    </location>
</feature>
<keyword evidence="5 11" id="KW-0444">Lipid biosynthesis</keyword>
<dbReference type="InterPro" id="IPR045034">
    <property type="entry name" value="O-acyltransferase_WSD1-like"/>
</dbReference>
<dbReference type="InterPro" id="IPR014292">
    <property type="entry name" value="Acyl_transf_WS/DGAT"/>
</dbReference>
<feature type="compositionally biased region" description="Basic residues" evidence="12">
    <location>
        <begin position="482"/>
        <end position="493"/>
    </location>
</feature>
<dbReference type="Pfam" id="PF06974">
    <property type="entry name" value="WS_DGAT_C"/>
    <property type="match status" value="1"/>
</dbReference>
<evidence type="ECO:0000256" key="1">
    <source>
        <dbReference type="ARBA" id="ARBA00004771"/>
    </source>
</evidence>
<feature type="domain" description="O-acyltransferase WSD1-like N-terminal" evidence="13">
    <location>
        <begin position="5"/>
        <end position="274"/>
    </location>
</feature>
<feature type="compositionally biased region" description="Low complexity" evidence="12">
    <location>
        <begin position="469"/>
        <end position="481"/>
    </location>
</feature>
<evidence type="ECO:0000256" key="11">
    <source>
        <dbReference type="RuleBase" id="RU361241"/>
    </source>
</evidence>
<keyword evidence="6 11" id="KW-0808">Transferase</keyword>
<evidence type="ECO:0000256" key="3">
    <source>
        <dbReference type="ARBA" id="ARBA00009587"/>
    </source>
</evidence>
<evidence type="ECO:0000313" key="16">
    <source>
        <dbReference type="Proteomes" id="UP001595699"/>
    </source>
</evidence>
<accession>A0ABV7YNN0</accession>
<comment type="similarity">
    <text evidence="3 11">Belongs to the long-chain O-acyltransferase family.</text>
</comment>
<gene>
    <name evidence="15" type="ORF">ACFOUW_36240</name>
</gene>
<evidence type="ECO:0000256" key="7">
    <source>
        <dbReference type="ARBA" id="ARBA00022798"/>
    </source>
</evidence>
<evidence type="ECO:0000256" key="12">
    <source>
        <dbReference type="SAM" id="MobiDB-lite"/>
    </source>
</evidence>
<dbReference type="SUPFAM" id="SSF52777">
    <property type="entry name" value="CoA-dependent acyltransferases"/>
    <property type="match status" value="1"/>
</dbReference>
<evidence type="ECO:0000256" key="4">
    <source>
        <dbReference type="ARBA" id="ARBA00013244"/>
    </source>
</evidence>
<feature type="region of interest" description="Disordered" evidence="12">
    <location>
        <begin position="469"/>
        <end position="493"/>
    </location>
</feature>
<dbReference type="Proteomes" id="UP001595699">
    <property type="component" value="Unassembled WGS sequence"/>
</dbReference>
<evidence type="ECO:0000256" key="9">
    <source>
        <dbReference type="ARBA" id="ARBA00023315"/>
    </source>
</evidence>
<evidence type="ECO:0000259" key="14">
    <source>
        <dbReference type="Pfam" id="PF06974"/>
    </source>
</evidence>
<dbReference type="GO" id="GO:0016746">
    <property type="term" value="F:acyltransferase activity"/>
    <property type="evidence" value="ECO:0007669"/>
    <property type="project" value="UniProtKB-KW"/>
</dbReference>
<comment type="pathway">
    <text evidence="2">Lipid metabolism.</text>
</comment>
<dbReference type="PANTHER" id="PTHR31650:SF1">
    <property type="entry name" value="WAX ESTER SYNTHASE_DIACYLGLYCEROL ACYLTRANSFERASE 4-RELATED"/>
    <property type="match status" value="1"/>
</dbReference>
<keyword evidence="7 11" id="KW-0319">Glycerol metabolism</keyword>
<keyword evidence="8 11" id="KW-0443">Lipid metabolism</keyword>
<dbReference type="InterPro" id="IPR004255">
    <property type="entry name" value="O-acyltransferase_WSD1_N"/>
</dbReference>
<sequence>MADRLSSLDVSFLYLEEPTTPMHVGSVGVFEAVPGFSYESLLAVVRRRLAFVPRYRQRVRWVPGHLANPVWVDDENFDLGFHVRRSALPRPGREEQLRDLVARLMSRPLDRLRPLWEMYLVEGLSGGRFALVSKTHQAMIDGVSAVDIGQVVLDASASLAEAPPVDTWHPTAEPSSLELLAGALSDSVRRPTELVETARSVVNDWQQNTERVLRVLGDAAGGLATAMRTAASPAPVSPLNAAIGAQRRFMTVEMPLSDFRLVRSAVGASVNDVVLATIAGALRSWMFARGVSVRSSTAVRAMVPLSVALEGSAAAGSGGIGSRVTEYLVDLPVGEASPAMRLHQVSYAMKAHRETGRAVDARSLAGMAGFGPPTLHALGARAANTLSRRVFNLVVTNVPGPQTPLYVGGAPMLATYPVVPLAKGQALAIGLTSYNGRVCFGLNGDRDAMADLSVLASSLPEALAELVDSVGRSSSAPARSAAPRKRAARKRAR</sequence>
<comment type="catalytic activity">
    <reaction evidence="10 11">
        <text>an acyl-CoA + a 1,2-diacyl-sn-glycerol = a triacyl-sn-glycerol + CoA</text>
        <dbReference type="Rhea" id="RHEA:10868"/>
        <dbReference type="ChEBI" id="CHEBI:17815"/>
        <dbReference type="ChEBI" id="CHEBI:57287"/>
        <dbReference type="ChEBI" id="CHEBI:58342"/>
        <dbReference type="ChEBI" id="CHEBI:64615"/>
        <dbReference type="EC" id="2.3.1.20"/>
    </reaction>
</comment>